<feature type="domain" description="Phospholipase/carboxylesterase/thioesterase" evidence="3">
    <location>
        <begin position="3"/>
        <end position="207"/>
    </location>
</feature>
<dbReference type="PANTHER" id="PTHR10655">
    <property type="entry name" value="LYSOPHOSPHOLIPASE-RELATED"/>
    <property type="match status" value="1"/>
</dbReference>
<dbReference type="InterPro" id="IPR003140">
    <property type="entry name" value="PLipase/COase/thioEstase"/>
</dbReference>
<evidence type="ECO:0000313" key="9">
    <source>
        <dbReference type="Proteomes" id="UP000247823"/>
    </source>
</evidence>
<dbReference type="Proteomes" id="UP000247823">
    <property type="component" value="Unassembled WGS sequence"/>
</dbReference>
<sequence length="229" mass="24704">MKHEHFVVQSPATPAAQLILLFHGVGDNPVAMGEIGSYFAKDFPQAQVVSIGGPEAFGNGAGRQWFSVQDVTEENRAARIADVMPQFVAVVRHWQRLSGVGYAGTALVGFSQGAIMALEALKAENRLAGRVVAFSGRFAQLPEQAFGDSVVHLIHGEEDAVIAVQHAHAAAEALRAGGADFTLDVEENVGHAINQGMMNAALERLHYYVPQRYWDEALSGKRGELIAFR</sequence>
<dbReference type="Gene3D" id="3.40.50.1820">
    <property type="entry name" value="alpha/beta hydrolase"/>
    <property type="match status" value="1"/>
</dbReference>
<dbReference type="EMBL" id="CP029449">
    <property type="protein sequence ID" value="AWL70094.1"/>
    <property type="molecule type" value="Genomic_DNA"/>
</dbReference>
<dbReference type="Proteomes" id="UP000245399">
    <property type="component" value="Chromosome"/>
</dbReference>
<comment type="similarity">
    <text evidence="1">Belongs to the AB hydrolase superfamily. AB hydrolase 2 family.</text>
</comment>
<evidence type="ECO:0000256" key="1">
    <source>
        <dbReference type="ARBA" id="ARBA00006499"/>
    </source>
</evidence>
<evidence type="ECO:0000313" key="7">
    <source>
        <dbReference type="Proteomes" id="UP000050489"/>
    </source>
</evidence>
<keyword evidence="2" id="KW-0378">Hydrolase</keyword>
<dbReference type="SUPFAM" id="SSF53474">
    <property type="entry name" value="alpha/beta-Hydrolases"/>
    <property type="match status" value="1"/>
</dbReference>
<proteinExistence type="inferred from homology"/>
<dbReference type="InterPro" id="IPR029058">
    <property type="entry name" value="AB_hydrolase_fold"/>
</dbReference>
<dbReference type="EMBL" id="LJEX02000121">
    <property type="protein sequence ID" value="OCO81540.1"/>
    <property type="molecule type" value="Genomic_DNA"/>
</dbReference>
<dbReference type="Proteomes" id="UP000050489">
    <property type="component" value="Unassembled WGS sequence"/>
</dbReference>
<dbReference type="GO" id="GO:0016787">
    <property type="term" value="F:hydrolase activity"/>
    <property type="evidence" value="ECO:0007669"/>
    <property type="project" value="UniProtKB-KW"/>
</dbReference>
<keyword evidence="9" id="KW-1185">Reference proteome</keyword>
<dbReference type="InterPro" id="IPR050565">
    <property type="entry name" value="LYPA1-2/EST-like"/>
</dbReference>
<reference evidence="5" key="2">
    <citation type="journal article" date="2017" name="PLoS ONE">
        <title>Genomic and phenotypic characterisation of fluoroquinolone resistance mechanisms in Enterobacteriaceae in Durban, South Africa.</title>
        <authorList>
            <person name="Osei Sekyere J."/>
            <person name="Amoako D.G."/>
        </authorList>
    </citation>
    <scope>NUCLEOTIDE SEQUENCE</scope>
    <source>
        <strain evidence="5">945174350</strain>
    </source>
</reference>
<dbReference type="NCBIfam" id="NF008525">
    <property type="entry name" value="PRK11460.1"/>
    <property type="match status" value="1"/>
</dbReference>
<evidence type="ECO:0000313" key="6">
    <source>
        <dbReference type="EMBL" id="PYA57153.1"/>
    </source>
</evidence>
<protein>
    <submittedName>
        <fullName evidence="5">Esterase</fullName>
    </submittedName>
</protein>
<evidence type="ECO:0000313" key="8">
    <source>
        <dbReference type="Proteomes" id="UP000245399"/>
    </source>
</evidence>
<dbReference type="Pfam" id="PF02230">
    <property type="entry name" value="Abhydrolase_2"/>
    <property type="match status" value="1"/>
</dbReference>
<gene>
    <name evidence="5" type="ORF">AN695_0223105</name>
    <name evidence="4" type="ORF">DKC05_21780</name>
    <name evidence="6" type="ORF">DMW51_23780</name>
</gene>
<evidence type="ECO:0000313" key="5">
    <source>
        <dbReference type="EMBL" id="OCO81540.1"/>
    </source>
</evidence>
<dbReference type="PANTHER" id="PTHR10655:SF17">
    <property type="entry name" value="LYSOPHOSPHOLIPASE-LIKE PROTEIN 1"/>
    <property type="match status" value="1"/>
</dbReference>
<evidence type="ECO:0000256" key="2">
    <source>
        <dbReference type="ARBA" id="ARBA00022801"/>
    </source>
</evidence>
<dbReference type="AlphaFoldDB" id="A0A0G3SSI5"/>
<reference evidence="7" key="1">
    <citation type="submission" date="2016-04" db="EMBL/GenBank/DDBJ databases">
        <authorList>
            <person name="Osei Sekyere J."/>
            <person name="Sivertsen A."/>
            <person name="Pedersen A.T."/>
            <person name="Sundsfjord A."/>
        </authorList>
    </citation>
    <scope>NUCLEOTIDE SEQUENCE [LARGE SCALE GENOMIC DNA]</scope>
    <source>
        <strain evidence="7">945174350</strain>
    </source>
</reference>
<name>A0A0G3SSI5_SERMA</name>
<dbReference type="RefSeq" id="WP_038873661.1">
    <property type="nucleotide sequence ID" value="NZ_CABMHU010000079.1"/>
</dbReference>
<dbReference type="EMBL" id="QJQB01000536">
    <property type="protein sequence ID" value="PYA57153.1"/>
    <property type="molecule type" value="Genomic_DNA"/>
</dbReference>
<reference evidence="6 9" key="5">
    <citation type="submission" date="2018-06" db="EMBL/GenBank/DDBJ databases">
        <title>Serratia marcescens genome sequencing and assembly.</title>
        <authorList>
            <person name="Martins R.C.R."/>
            <person name="Perdigao-Neto L.V."/>
            <person name="Costa S.F."/>
            <person name="Levin A.S.S."/>
        </authorList>
    </citation>
    <scope>NUCLEOTIDE SEQUENCE [LARGE SCALE GENOMIC DNA]</scope>
    <source>
        <strain evidence="6 9">1283</strain>
    </source>
</reference>
<accession>A0A0G3SSI5</accession>
<organism evidence="5 7">
    <name type="scientific">Serratia marcescens</name>
    <dbReference type="NCBI Taxonomy" id="615"/>
    <lineage>
        <taxon>Bacteria</taxon>
        <taxon>Pseudomonadati</taxon>
        <taxon>Pseudomonadota</taxon>
        <taxon>Gammaproteobacteria</taxon>
        <taxon>Enterobacterales</taxon>
        <taxon>Yersiniaceae</taxon>
        <taxon>Serratia</taxon>
    </lineage>
</organism>
<evidence type="ECO:0000313" key="4">
    <source>
        <dbReference type="EMBL" id="AWL70094.1"/>
    </source>
</evidence>
<reference evidence="4 8" key="3">
    <citation type="submission" date="2018-05" db="EMBL/GenBank/DDBJ databases">
        <title>Klebsiella quasipneumonaiae provides a window into carbapenemase gene transfer, plasmid rearrangements and nosocomial acquisition from the hospital environment.</title>
        <authorList>
            <person name="Mathers A.J."/>
            <person name="Vegesana K."/>
            <person name="Stoesser N."/>
            <person name="Crook D."/>
            <person name="Vaughan A."/>
            <person name="Barry K."/>
            <person name="Parikh H."/>
            <person name="Sebra R."/>
            <person name="Kotay S."/>
            <person name="Walker A.S."/>
            <person name="Sheppard A.E."/>
        </authorList>
    </citation>
    <scope>NUCLEOTIDE SEQUENCE [LARGE SCALE GENOMIC DNA]</scope>
    <source>
        <strain evidence="4 8">CAV1761</strain>
    </source>
</reference>
<reference evidence="6" key="6">
    <citation type="submission" date="2018-06" db="EMBL/GenBank/DDBJ databases">
        <authorList>
            <person name="Martins R.C."/>
            <person name="Perdigao-Neto L.V."/>
            <person name="Costa S.F."/>
            <person name="Levin A.S.S."/>
        </authorList>
    </citation>
    <scope>NUCLEOTIDE SEQUENCE</scope>
    <source>
        <strain evidence="6">1283</strain>
    </source>
</reference>
<reference evidence="9" key="4">
    <citation type="submission" date="2018-06" db="EMBL/GenBank/DDBJ databases">
        <title>Serratia marcescens genome sequencing and assembly.</title>
        <authorList>
            <person name="Martins R.C."/>
            <person name="Perdigao-Neto L.V."/>
            <person name="Costa S.F."/>
            <person name="Levin A.S.S."/>
        </authorList>
    </citation>
    <scope>NUCLEOTIDE SEQUENCE [LARGE SCALE GENOMIC DNA]</scope>
    <source>
        <strain evidence="9">1283</strain>
    </source>
</reference>
<evidence type="ECO:0000259" key="3">
    <source>
        <dbReference type="Pfam" id="PF02230"/>
    </source>
</evidence>